<dbReference type="AlphaFoldDB" id="S7ZSR6"/>
<dbReference type="EMBL" id="KB644415">
    <property type="protein sequence ID" value="EPS33459.1"/>
    <property type="molecule type" value="Genomic_DNA"/>
</dbReference>
<dbReference type="Proteomes" id="UP000019376">
    <property type="component" value="Unassembled WGS sequence"/>
</dbReference>
<feature type="region of interest" description="Disordered" evidence="1">
    <location>
        <begin position="72"/>
        <end position="97"/>
    </location>
</feature>
<proteinExistence type="predicted"/>
<gene>
    <name evidence="2" type="ORF">PDE_08421</name>
</gene>
<evidence type="ECO:0000256" key="1">
    <source>
        <dbReference type="SAM" id="MobiDB-lite"/>
    </source>
</evidence>
<evidence type="ECO:0000313" key="2">
    <source>
        <dbReference type="EMBL" id="EPS33459.1"/>
    </source>
</evidence>
<dbReference type="HOGENOM" id="CLU_2347404_0_0_1"/>
<evidence type="ECO:0000313" key="3">
    <source>
        <dbReference type="Proteomes" id="UP000019376"/>
    </source>
</evidence>
<keyword evidence="3" id="KW-1185">Reference proteome</keyword>
<organism evidence="2 3">
    <name type="scientific">Penicillium oxalicum (strain 114-2 / CGMCC 5302)</name>
    <name type="common">Penicillium decumbens</name>
    <dbReference type="NCBI Taxonomy" id="933388"/>
    <lineage>
        <taxon>Eukaryota</taxon>
        <taxon>Fungi</taxon>
        <taxon>Dikarya</taxon>
        <taxon>Ascomycota</taxon>
        <taxon>Pezizomycotina</taxon>
        <taxon>Eurotiomycetes</taxon>
        <taxon>Eurotiomycetidae</taxon>
        <taxon>Eurotiales</taxon>
        <taxon>Aspergillaceae</taxon>
        <taxon>Penicillium</taxon>
    </lineage>
</organism>
<reference evidence="2 3" key="1">
    <citation type="journal article" date="2013" name="PLoS ONE">
        <title>Genomic and secretomic analyses reveal unique features of the lignocellulolytic enzyme system of Penicillium decumbens.</title>
        <authorList>
            <person name="Liu G."/>
            <person name="Zhang L."/>
            <person name="Wei X."/>
            <person name="Zou G."/>
            <person name="Qin Y."/>
            <person name="Ma L."/>
            <person name="Li J."/>
            <person name="Zheng H."/>
            <person name="Wang S."/>
            <person name="Wang C."/>
            <person name="Xun L."/>
            <person name="Zhao G.-P."/>
            <person name="Zhou Z."/>
            <person name="Qu Y."/>
        </authorList>
    </citation>
    <scope>NUCLEOTIDE SEQUENCE [LARGE SCALE GENOMIC DNA]</scope>
    <source>
        <strain evidence="3">114-2 / CGMCC 5302</strain>
    </source>
</reference>
<name>S7ZSR6_PENO1</name>
<accession>S7ZSR6</accession>
<feature type="compositionally biased region" description="Basic and acidic residues" evidence="1">
    <location>
        <begin position="80"/>
        <end position="97"/>
    </location>
</feature>
<sequence>MWRRKSGPEGSQVPREDMVLPLDVYWANGIFCSLAVSVSKKATHSSESGLKRSRIVNASASERRRLCSHLLSGSFGSGQQRKEKEGKSGYDVRRANE</sequence>
<protein>
    <submittedName>
        <fullName evidence="2">Uncharacterized protein</fullName>
    </submittedName>
</protein>